<dbReference type="SUPFAM" id="SSF52972">
    <property type="entry name" value="ITPase-like"/>
    <property type="match status" value="1"/>
</dbReference>
<dbReference type="RefSeq" id="WP_261919694.1">
    <property type="nucleotide sequence ID" value="NZ_CP022011.1"/>
</dbReference>
<proteinExistence type="inferred from homology"/>
<evidence type="ECO:0000256" key="4">
    <source>
        <dbReference type="HAMAP-Rule" id="MF_00528"/>
    </source>
</evidence>
<feature type="active site" description="Proton acceptor" evidence="4">
    <location>
        <position position="74"/>
    </location>
</feature>
<comment type="catalytic activity">
    <reaction evidence="4">
        <text>dTTP + H2O = dTMP + diphosphate + H(+)</text>
        <dbReference type="Rhea" id="RHEA:28534"/>
        <dbReference type="ChEBI" id="CHEBI:15377"/>
        <dbReference type="ChEBI" id="CHEBI:15378"/>
        <dbReference type="ChEBI" id="CHEBI:33019"/>
        <dbReference type="ChEBI" id="CHEBI:37568"/>
        <dbReference type="ChEBI" id="CHEBI:63528"/>
        <dbReference type="EC" id="3.6.1.9"/>
    </reaction>
</comment>
<comment type="similarity">
    <text evidence="4">Belongs to the Maf family. YhdE subfamily.</text>
</comment>
<evidence type="ECO:0000256" key="1">
    <source>
        <dbReference type="ARBA" id="ARBA00001968"/>
    </source>
</evidence>
<name>A0A8D4LMZ0_9PAST</name>
<comment type="function">
    <text evidence="4">Nucleoside triphosphate pyrophosphatase that hydrolyzes dTTP and UTP. May have a dual role in cell division arrest and in preventing the incorporation of modified nucleotides into cellular nucleic acids.</text>
</comment>
<dbReference type="PANTHER" id="PTHR43213">
    <property type="entry name" value="BIFUNCTIONAL DTTP/UTP PYROPHOSPHATASE/METHYLTRANSFERASE PROTEIN-RELATED"/>
    <property type="match status" value="1"/>
</dbReference>
<comment type="cofactor">
    <cofactor evidence="1 4">
        <name>a divalent metal cation</name>
        <dbReference type="ChEBI" id="CHEBI:60240"/>
    </cofactor>
</comment>
<evidence type="ECO:0000256" key="2">
    <source>
        <dbReference type="ARBA" id="ARBA00022801"/>
    </source>
</evidence>
<dbReference type="EMBL" id="CP022011">
    <property type="protein sequence ID" value="QDJ14225.1"/>
    <property type="molecule type" value="Genomic_DNA"/>
</dbReference>
<dbReference type="InterPro" id="IPR029001">
    <property type="entry name" value="ITPase-like_fam"/>
</dbReference>
<feature type="site" description="Important for substrate specificity" evidence="4">
    <location>
        <position position="157"/>
    </location>
</feature>
<evidence type="ECO:0000256" key="3">
    <source>
        <dbReference type="ARBA" id="ARBA00023080"/>
    </source>
</evidence>
<dbReference type="Proteomes" id="UP000955338">
    <property type="component" value="Chromosome"/>
</dbReference>
<dbReference type="PANTHER" id="PTHR43213:SF5">
    <property type="entry name" value="BIFUNCTIONAL DTTP_UTP PYROPHOSPHATASE_METHYLTRANSFERASE PROTEIN-RELATED"/>
    <property type="match status" value="1"/>
</dbReference>
<protein>
    <recommendedName>
        <fullName evidence="4">dTTP/UTP pyrophosphatase</fullName>
        <shortName evidence="4">dTTPase/UTPase</shortName>
        <ecNumber evidence="4">3.6.1.9</ecNumber>
    </recommendedName>
    <alternativeName>
        <fullName evidence="4">Nucleoside triphosphate pyrophosphatase</fullName>
    </alternativeName>
    <alternativeName>
        <fullName evidence="4">Nucleotide pyrophosphatase</fullName>
        <shortName evidence="4">Nucleotide PPase</shortName>
    </alternativeName>
</protein>
<keyword evidence="4" id="KW-0963">Cytoplasm</keyword>
<feature type="site" description="Important for substrate specificity" evidence="4">
    <location>
        <position position="13"/>
    </location>
</feature>
<comment type="caution">
    <text evidence="4">Lacks conserved residue(s) required for the propagation of feature annotation.</text>
</comment>
<sequence length="197" mass="21543">MSVELILASNSPRRLLLLQQLGITAKVLSVEIDESPHPNETATQYVMRMAKEKNQQAQAIARKTNEYLPILTADTCIALDQQILGKPASPIVAKTMLQQLSGRTHQVLTAITLSFEKQQLSCLQQSEVTFKPLSQREIDSYIASGEPLDKAGAYAIQGKAAAFIQTLSGSYSGVMGLPLFETSQLLQQLGFELDYSA</sequence>
<keyword evidence="6" id="KW-1185">Reference proteome</keyword>
<comment type="catalytic activity">
    <reaction evidence="4">
        <text>UTP + H2O = UMP + diphosphate + H(+)</text>
        <dbReference type="Rhea" id="RHEA:29395"/>
        <dbReference type="ChEBI" id="CHEBI:15377"/>
        <dbReference type="ChEBI" id="CHEBI:15378"/>
        <dbReference type="ChEBI" id="CHEBI:33019"/>
        <dbReference type="ChEBI" id="CHEBI:46398"/>
        <dbReference type="ChEBI" id="CHEBI:57865"/>
        <dbReference type="EC" id="3.6.1.9"/>
    </reaction>
</comment>
<dbReference type="EC" id="3.6.1.9" evidence="4"/>
<dbReference type="Gene3D" id="3.90.950.10">
    <property type="match status" value="1"/>
</dbReference>
<comment type="subcellular location">
    <subcellularLocation>
        <location evidence="4">Cytoplasm</location>
    </subcellularLocation>
</comment>
<dbReference type="Pfam" id="PF02545">
    <property type="entry name" value="Maf"/>
    <property type="match status" value="1"/>
</dbReference>
<evidence type="ECO:0000313" key="6">
    <source>
        <dbReference type="Proteomes" id="UP000955338"/>
    </source>
</evidence>
<accession>A0A8D4LMZ0</accession>
<evidence type="ECO:0000313" key="5">
    <source>
        <dbReference type="EMBL" id="QDJ14225.1"/>
    </source>
</evidence>
<dbReference type="GO" id="GO:0005737">
    <property type="term" value="C:cytoplasm"/>
    <property type="evidence" value="ECO:0007669"/>
    <property type="project" value="UniProtKB-SubCell"/>
</dbReference>
<reference evidence="5" key="1">
    <citation type="submission" date="2017-06" db="EMBL/GenBank/DDBJ databases">
        <title>Genome sequencing of pathogenic and non-pathogenic strains within Bisgaard taxon 40.</title>
        <authorList>
            <person name="Ladner J.T."/>
            <person name="Lovett S.P."/>
            <person name="Koroleva G."/>
            <person name="Lorch J.M."/>
        </authorList>
    </citation>
    <scope>NUCLEOTIDE SEQUENCE</scope>
    <source>
        <strain evidence="5">27576-1-I1</strain>
    </source>
</reference>
<feature type="site" description="Important for substrate specificity" evidence="4">
    <location>
        <position position="75"/>
    </location>
</feature>
<dbReference type="InterPro" id="IPR003697">
    <property type="entry name" value="Maf-like"/>
</dbReference>
<gene>
    <name evidence="5" type="ORF">CEP48_01775</name>
</gene>
<dbReference type="GO" id="GO:0009117">
    <property type="term" value="P:nucleotide metabolic process"/>
    <property type="evidence" value="ECO:0007669"/>
    <property type="project" value="UniProtKB-KW"/>
</dbReference>
<dbReference type="CDD" id="cd00555">
    <property type="entry name" value="Maf"/>
    <property type="match status" value="1"/>
</dbReference>
<organism evidence="5 6">
    <name type="scientific">Mergibacter septicus</name>
    <dbReference type="NCBI Taxonomy" id="221402"/>
    <lineage>
        <taxon>Bacteria</taxon>
        <taxon>Pseudomonadati</taxon>
        <taxon>Pseudomonadota</taxon>
        <taxon>Gammaproteobacteria</taxon>
        <taxon>Pasteurellales</taxon>
        <taxon>Pasteurellaceae</taxon>
        <taxon>Mergibacter</taxon>
    </lineage>
</organism>
<dbReference type="AlphaFoldDB" id="A0A8D4LMZ0"/>
<dbReference type="HAMAP" id="MF_00528">
    <property type="entry name" value="Maf"/>
    <property type="match status" value="1"/>
</dbReference>
<keyword evidence="2 4" id="KW-0378">Hydrolase</keyword>
<dbReference type="GO" id="GO:0047429">
    <property type="term" value="F:nucleoside triphosphate diphosphatase activity"/>
    <property type="evidence" value="ECO:0007669"/>
    <property type="project" value="UniProtKB-EC"/>
</dbReference>
<dbReference type="NCBIfam" id="TIGR00172">
    <property type="entry name" value="maf"/>
    <property type="match status" value="1"/>
</dbReference>
<keyword evidence="3 4" id="KW-0546">Nucleotide metabolism</keyword>
<dbReference type="PIRSF" id="PIRSF006305">
    <property type="entry name" value="Maf"/>
    <property type="match status" value="1"/>
</dbReference>